<dbReference type="NCBIfam" id="TIGR03696">
    <property type="entry name" value="Rhs_assc_core"/>
    <property type="match status" value="1"/>
</dbReference>
<organism evidence="6 7">
    <name type="scientific">Gilvimarinus gilvus</name>
    <dbReference type="NCBI Taxonomy" id="3058038"/>
    <lineage>
        <taxon>Bacteria</taxon>
        <taxon>Pseudomonadati</taxon>
        <taxon>Pseudomonadota</taxon>
        <taxon>Gammaproteobacteria</taxon>
        <taxon>Cellvibrionales</taxon>
        <taxon>Cellvibrionaceae</taxon>
        <taxon>Gilvimarinus</taxon>
    </lineage>
</organism>
<feature type="region of interest" description="Disordered" evidence="2">
    <location>
        <begin position="999"/>
        <end position="1018"/>
    </location>
</feature>
<dbReference type="InterPro" id="IPR050708">
    <property type="entry name" value="T6SS_VgrG/RHS"/>
</dbReference>
<evidence type="ECO:0000259" key="5">
    <source>
        <dbReference type="Pfam" id="PF25023"/>
    </source>
</evidence>
<dbReference type="InterPro" id="IPR013783">
    <property type="entry name" value="Ig-like_fold"/>
</dbReference>
<dbReference type="EMBL" id="JAXAFO010000022">
    <property type="protein sequence ID" value="MDX6850293.1"/>
    <property type="molecule type" value="Genomic_DNA"/>
</dbReference>
<feature type="region of interest" description="Disordered" evidence="2">
    <location>
        <begin position="1544"/>
        <end position="1574"/>
    </location>
</feature>
<keyword evidence="1" id="KW-0677">Repeat</keyword>
<feature type="region of interest" description="Disordered" evidence="2">
    <location>
        <begin position="867"/>
        <end position="890"/>
    </location>
</feature>
<dbReference type="InterPro" id="IPR006530">
    <property type="entry name" value="YD"/>
</dbReference>
<feature type="domain" description="Chitinase A N-terminal" evidence="4">
    <location>
        <begin position="233"/>
        <end position="307"/>
    </location>
</feature>
<evidence type="ECO:0000259" key="4">
    <source>
        <dbReference type="Pfam" id="PF08329"/>
    </source>
</evidence>
<dbReference type="Pfam" id="PF17957">
    <property type="entry name" value="Big_7"/>
    <property type="match status" value="4"/>
</dbReference>
<feature type="chain" id="PRO_5046983831" evidence="3">
    <location>
        <begin position="22"/>
        <end position="1617"/>
    </location>
</feature>
<feature type="compositionally biased region" description="Polar residues" evidence="2">
    <location>
        <begin position="999"/>
        <end position="1016"/>
    </location>
</feature>
<evidence type="ECO:0000256" key="1">
    <source>
        <dbReference type="ARBA" id="ARBA00022737"/>
    </source>
</evidence>
<dbReference type="InterPro" id="IPR013540">
    <property type="entry name" value="ChitinaseA_N"/>
</dbReference>
<dbReference type="Pfam" id="PF08329">
    <property type="entry name" value="ChitinaseA_N"/>
    <property type="match status" value="3"/>
</dbReference>
<dbReference type="InterPro" id="IPR022385">
    <property type="entry name" value="Rhs_assc_core"/>
</dbReference>
<feature type="signal peptide" evidence="3">
    <location>
        <begin position="1"/>
        <end position="21"/>
    </location>
</feature>
<feature type="domain" description="Teneurin-like YD-shell" evidence="5">
    <location>
        <begin position="850"/>
        <end position="1007"/>
    </location>
</feature>
<dbReference type="NCBIfam" id="TIGR01643">
    <property type="entry name" value="YD_repeat_2x"/>
    <property type="match status" value="4"/>
</dbReference>
<dbReference type="InterPro" id="IPR056823">
    <property type="entry name" value="TEN-like_YD-shell"/>
</dbReference>
<name>A0ABU4S392_9GAMM</name>
<dbReference type="SUPFAM" id="SSF81296">
    <property type="entry name" value="E set domains"/>
    <property type="match status" value="3"/>
</dbReference>
<evidence type="ECO:0000256" key="3">
    <source>
        <dbReference type="SAM" id="SignalP"/>
    </source>
</evidence>
<dbReference type="Gene3D" id="2.60.40.10">
    <property type="entry name" value="Immunoglobulins"/>
    <property type="match status" value="7"/>
</dbReference>
<sequence length="1617" mass="177018">MYLRFFLVFVTLWCSSVIAQAETPTKPVIAWLPSSVDQGDDIQVRWDMWWGANGTHWSLTDNGQEVCSGSLAPNGNNAQMGECVSTYSVGTHSLQVDLCNASGCTSSDAVTLRVGGGNLPTPAMPVIDWLPGSFDDGSDISVNWNMWWGTNGTSWSLTDNGQEVCSGSLTSNGNNAQQGKCVSTYDDGVHSLRVNLCNAAGCTSSDAVTLNIGATTTPGAPVMDWMPASFDNGSAISVTWHMWWGTNGTSWSLTDNGDEVCSGTLISNGKSEQSGSCVVDYAPGTHSLQVALCNNLGCAESDTHEFDVGGSSNINRPPLVSVTDVPAGFYEDSQVTFNASASDEDGSISRVEFFLNGTSIGVDTSAPYEVSWLATEGDHVLTANAIDNGGAITESSPVSFAVSSLLNEHPLVSVNTQSDSTVGEALLFSAIATDPDGSIQHVEFFLNGVSVGVDAVSPYEVSWVAVEGSQVLTAKATDNDSAVTESLAAGFTVLPIPNELPAVNVITQSESVVGEILVFSADAVDTDGLISQVEFFLDGVSVGVVTVSPYELNWTAVEGVHELIAKATDDDGGTVESAAYDFTVSGQGGNLPPTIDLTSEGGGSTEGDQILFLADAQDPEGLVDQVRFFVDGIWSFTSTEPPYEYTYNALSGTHQISAQVVDHQGLSADSNVIDLTVNGVSFSAPSEVETIYTYDDHGQVKTIDGPRTDVLDITTYDYDDNGNLSSITNALGHVTQFLDYNDHGDVGRIIDVNGVEEIYDYYPRGWLKSVTKVHPNNASQNIVVNYSYDDNGELTKVENPDGSFIEYIYDDASRLEAIENHLGDRIEYTLDDAGNRTQEIIKDSSGQLWWQVSRVYDELSRLRSITDGESNTASQDYDVNDNPTLSTNPRQYSSEKKYDAINRVQTLIDADLNPIKLTYNSQGDIDTVTDQRGLVTQYEYNHLGQLRSINSPDTGVTLFGYDGAGNIIARRDARGATTLYSYDALNRLVTETYPAQPSHNKTYGYDNTSPATTASGDNYGVGRLTSIKDFSGEQSYVYNHRGQLVEQLTRVGGYTEVKKFGYNIYGQLNKQCFSMQGNDSQGCIEYDYSHGRVAGVRWEAPGESQQIAADISYRPFGPLAGLRYGNNLQLSMDYDRNYSLRQYTLSSDSNTLIDISYDLDPNGNIDTINNAVDPSVSQEFDYDKLDRLVVEAGLYGDKSYTYDAVGNRTSQSHDEELRTLHYDFASNQLLGSDGISYQYDSSGNLATSERATESDFPESYIGTRLYKYNVNERLDAIYLNGQLQVTYGYNALGQRVEKQRYQDGQRAMTSVFFYNTSGHLSSEVVLDAENSPVERIIWIWFKSTPLAQVTQRFNADGSSSHSKLVYLHADHLNTPRVATDSVGSVVWRWTSDAFGLGSANEDVDGDFNKVTVNLRFPGQYFDEETGLHYNYYRNYDPSIGRYLQSDPIGINGGINTYSYSFGNPLFYFDFFGLAPGDLFETRDDAYLDAKNYARSMANQKVEYGGWLMMVKNCWTYTFLVGSEGGLPEAELEATRPEGSRVIWHTHPNTGDPRRRAAEESFSGNVEGTRPGDLTTARNENIGVYLNTPSNYNAYYDYYADPKLYHLEDRTPLECECQ</sequence>
<protein>
    <submittedName>
        <fullName evidence="6">Ig-like domain-containing protein</fullName>
    </submittedName>
</protein>
<feature type="domain" description="Teneurin-like YD-shell" evidence="5">
    <location>
        <begin position="687"/>
        <end position="828"/>
    </location>
</feature>
<dbReference type="InterPro" id="IPR014756">
    <property type="entry name" value="Ig_E-set"/>
</dbReference>
<dbReference type="Pfam" id="PF25023">
    <property type="entry name" value="TEN_YD-shell"/>
    <property type="match status" value="3"/>
</dbReference>
<reference evidence="6 7" key="1">
    <citation type="submission" date="2023-11" db="EMBL/GenBank/DDBJ databases">
        <title>Gilvimarinus fulvus sp. nov., isolated from the surface of Kelp.</title>
        <authorList>
            <person name="Sun Y.Y."/>
            <person name="Gong Y."/>
            <person name="Du Z.J."/>
        </authorList>
    </citation>
    <scope>NUCLEOTIDE SEQUENCE [LARGE SCALE GENOMIC DNA]</scope>
    <source>
        <strain evidence="6 7">SDUM040013</strain>
    </source>
</reference>
<comment type="caution">
    <text evidence="6">The sequence shown here is derived from an EMBL/GenBank/DDBJ whole genome shotgun (WGS) entry which is preliminary data.</text>
</comment>
<evidence type="ECO:0000256" key="2">
    <source>
        <dbReference type="SAM" id="MobiDB-lite"/>
    </source>
</evidence>
<dbReference type="PANTHER" id="PTHR32305">
    <property type="match status" value="1"/>
</dbReference>
<keyword evidence="3" id="KW-0732">Signal</keyword>
<keyword evidence="7" id="KW-1185">Reference proteome</keyword>
<dbReference type="RefSeq" id="WP_302724292.1">
    <property type="nucleotide sequence ID" value="NZ_JAULRU010000783.1"/>
</dbReference>
<accession>A0ABU4S392</accession>
<feature type="domain" description="Chitinase A N-terminal" evidence="4">
    <location>
        <begin position="39"/>
        <end position="114"/>
    </location>
</feature>
<dbReference type="Proteomes" id="UP001273505">
    <property type="component" value="Unassembled WGS sequence"/>
</dbReference>
<evidence type="ECO:0000313" key="7">
    <source>
        <dbReference type="Proteomes" id="UP001273505"/>
    </source>
</evidence>
<feature type="domain" description="Teneurin-like YD-shell" evidence="5">
    <location>
        <begin position="1127"/>
        <end position="1446"/>
    </location>
</feature>
<dbReference type="PANTHER" id="PTHR32305:SF15">
    <property type="entry name" value="PROTEIN RHSA-RELATED"/>
    <property type="match status" value="1"/>
</dbReference>
<gene>
    <name evidence="6" type="ORF">SCD92_13040</name>
</gene>
<dbReference type="Gene3D" id="2.180.10.10">
    <property type="entry name" value="RHS repeat-associated core"/>
    <property type="match status" value="2"/>
</dbReference>
<feature type="domain" description="Chitinase A N-terminal" evidence="4">
    <location>
        <begin position="136"/>
        <end position="215"/>
    </location>
</feature>
<proteinExistence type="predicted"/>
<evidence type="ECO:0000313" key="6">
    <source>
        <dbReference type="EMBL" id="MDX6850293.1"/>
    </source>
</evidence>